<comment type="caution">
    <text evidence="1">The sequence shown here is derived from an EMBL/GenBank/DDBJ whole genome shotgun (WGS) entry which is preliminary data.</text>
</comment>
<reference evidence="1" key="1">
    <citation type="journal article" date="2023" name="Science">
        <title>Genome structures resolve the early diversification of teleost fishes.</title>
        <authorList>
            <person name="Parey E."/>
            <person name="Louis A."/>
            <person name="Montfort J."/>
            <person name="Bouchez O."/>
            <person name="Roques C."/>
            <person name="Iampietro C."/>
            <person name="Lluch J."/>
            <person name="Castinel A."/>
            <person name="Donnadieu C."/>
            <person name="Desvignes T."/>
            <person name="Floi Bucao C."/>
            <person name="Jouanno E."/>
            <person name="Wen M."/>
            <person name="Mejri S."/>
            <person name="Dirks R."/>
            <person name="Jansen H."/>
            <person name="Henkel C."/>
            <person name="Chen W.J."/>
            <person name="Zahm M."/>
            <person name="Cabau C."/>
            <person name="Klopp C."/>
            <person name="Thompson A.W."/>
            <person name="Robinson-Rechavi M."/>
            <person name="Braasch I."/>
            <person name="Lecointre G."/>
            <person name="Bobe J."/>
            <person name="Postlethwait J.H."/>
            <person name="Berthelot C."/>
            <person name="Roest Crollius H."/>
            <person name="Guiguen Y."/>
        </authorList>
    </citation>
    <scope>NUCLEOTIDE SEQUENCE</scope>
    <source>
        <strain evidence="1">WJC10195</strain>
    </source>
</reference>
<accession>A0A9Q1G286</accession>
<gene>
    <name evidence="1" type="ORF">SKAU_G00041640</name>
</gene>
<dbReference type="Proteomes" id="UP001152622">
    <property type="component" value="Chromosome 2"/>
</dbReference>
<evidence type="ECO:0000313" key="2">
    <source>
        <dbReference type="Proteomes" id="UP001152622"/>
    </source>
</evidence>
<dbReference type="AlphaFoldDB" id="A0A9Q1G286"/>
<name>A0A9Q1G286_SYNKA</name>
<sequence>MVIMRSRFKRKMAEQANLSREFSVAHWTGQRGCRALRCNHRFFLSRFALLPLQHSTGASPALTEDCTFLDFSSPGILSCHWILSSFLR</sequence>
<keyword evidence="2" id="KW-1185">Reference proteome</keyword>
<proteinExistence type="predicted"/>
<organism evidence="1 2">
    <name type="scientific">Synaphobranchus kaupii</name>
    <name type="common">Kaup's arrowtooth eel</name>
    <dbReference type="NCBI Taxonomy" id="118154"/>
    <lineage>
        <taxon>Eukaryota</taxon>
        <taxon>Metazoa</taxon>
        <taxon>Chordata</taxon>
        <taxon>Craniata</taxon>
        <taxon>Vertebrata</taxon>
        <taxon>Euteleostomi</taxon>
        <taxon>Actinopterygii</taxon>
        <taxon>Neopterygii</taxon>
        <taxon>Teleostei</taxon>
        <taxon>Anguilliformes</taxon>
        <taxon>Synaphobranchidae</taxon>
        <taxon>Synaphobranchus</taxon>
    </lineage>
</organism>
<dbReference type="EMBL" id="JAINUF010000002">
    <property type="protein sequence ID" value="KAJ8373584.1"/>
    <property type="molecule type" value="Genomic_DNA"/>
</dbReference>
<protein>
    <submittedName>
        <fullName evidence="1">Uncharacterized protein</fullName>
    </submittedName>
</protein>
<evidence type="ECO:0000313" key="1">
    <source>
        <dbReference type="EMBL" id="KAJ8373584.1"/>
    </source>
</evidence>